<dbReference type="RefSeq" id="WP_233723480.1">
    <property type="nucleotide sequence ID" value="NZ_JAJVCN010000001.1"/>
</dbReference>
<dbReference type="Pfam" id="PF00931">
    <property type="entry name" value="NB-ARC"/>
    <property type="match status" value="1"/>
</dbReference>
<dbReference type="PANTHER" id="PTHR35807">
    <property type="entry name" value="TRANSCRIPTIONAL REGULATOR REDD-RELATED"/>
    <property type="match status" value="1"/>
</dbReference>
<dbReference type="InterPro" id="IPR036388">
    <property type="entry name" value="WH-like_DNA-bd_sf"/>
</dbReference>
<dbReference type="Pfam" id="PF13424">
    <property type="entry name" value="TPR_12"/>
    <property type="match status" value="1"/>
</dbReference>
<feature type="DNA-binding region" description="OmpR/PhoB-type" evidence="5">
    <location>
        <begin position="1"/>
        <end position="89"/>
    </location>
</feature>
<evidence type="ECO:0000313" key="7">
    <source>
        <dbReference type="EMBL" id="MCE7002393.1"/>
    </source>
</evidence>
<dbReference type="Pfam" id="PF03704">
    <property type="entry name" value="BTAD"/>
    <property type="match status" value="1"/>
</dbReference>
<dbReference type="Gene3D" id="1.25.40.10">
    <property type="entry name" value="Tetratricopeptide repeat domain"/>
    <property type="match status" value="2"/>
</dbReference>
<evidence type="ECO:0000256" key="5">
    <source>
        <dbReference type="PROSITE-ProRule" id="PRU01091"/>
    </source>
</evidence>
<organism evidence="7 8">
    <name type="scientific">Kibdelosporangium philippinense</name>
    <dbReference type="NCBI Taxonomy" id="211113"/>
    <lineage>
        <taxon>Bacteria</taxon>
        <taxon>Bacillati</taxon>
        <taxon>Actinomycetota</taxon>
        <taxon>Actinomycetes</taxon>
        <taxon>Pseudonocardiales</taxon>
        <taxon>Pseudonocardiaceae</taxon>
        <taxon>Kibdelosporangium</taxon>
    </lineage>
</organism>
<evidence type="ECO:0000259" key="6">
    <source>
        <dbReference type="PROSITE" id="PS51755"/>
    </source>
</evidence>
<keyword evidence="4" id="KW-0804">Transcription</keyword>
<feature type="domain" description="OmpR/PhoB-type" evidence="6">
    <location>
        <begin position="1"/>
        <end position="89"/>
    </location>
</feature>
<dbReference type="InterPro" id="IPR051677">
    <property type="entry name" value="AfsR-DnrI-RedD_regulator"/>
</dbReference>
<dbReference type="InterPro" id="IPR001867">
    <property type="entry name" value="OmpR/PhoB-type_DNA-bd"/>
</dbReference>
<dbReference type="SUPFAM" id="SSF52540">
    <property type="entry name" value="P-loop containing nucleoside triphosphate hydrolases"/>
    <property type="match status" value="1"/>
</dbReference>
<keyword evidence="2" id="KW-0805">Transcription regulation</keyword>
<dbReference type="InterPro" id="IPR011990">
    <property type="entry name" value="TPR-like_helical_dom_sf"/>
</dbReference>
<dbReference type="SMART" id="SM00028">
    <property type="entry name" value="TPR"/>
    <property type="match status" value="7"/>
</dbReference>
<evidence type="ECO:0000256" key="2">
    <source>
        <dbReference type="ARBA" id="ARBA00023015"/>
    </source>
</evidence>
<evidence type="ECO:0000256" key="4">
    <source>
        <dbReference type="ARBA" id="ARBA00023163"/>
    </source>
</evidence>
<evidence type="ECO:0000256" key="1">
    <source>
        <dbReference type="ARBA" id="ARBA00005820"/>
    </source>
</evidence>
<name>A0ABS8Z393_9PSEU</name>
<dbReference type="EMBL" id="JAJVCN010000001">
    <property type="protein sequence ID" value="MCE7002393.1"/>
    <property type="molecule type" value="Genomic_DNA"/>
</dbReference>
<dbReference type="InterPro" id="IPR005158">
    <property type="entry name" value="BTAD"/>
</dbReference>
<dbReference type="InterPro" id="IPR016032">
    <property type="entry name" value="Sig_transdc_resp-reg_C-effctor"/>
</dbReference>
<dbReference type="PANTHER" id="PTHR35807:SF1">
    <property type="entry name" value="TRANSCRIPTIONAL REGULATOR REDD"/>
    <property type="match status" value="1"/>
</dbReference>
<dbReference type="PROSITE" id="PS51755">
    <property type="entry name" value="OMPR_PHOB"/>
    <property type="match status" value="1"/>
</dbReference>
<evidence type="ECO:0000313" key="8">
    <source>
        <dbReference type="Proteomes" id="UP001521150"/>
    </source>
</evidence>
<accession>A0ABS8Z393</accession>
<keyword evidence="3 5" id="KW-0238">DNA-binding</keyword>
<keyword evidence="8" id="KW-1185">Reference proteome</keyword>
<comment type="similarity">
    <text evidence="1">Belongs to the AfsR/DnrI/RedD regulatory family.</text>
</comment>
<gene>
    <name evidence="7" type="ORF">LWC34_06040</name>
</gene>
<protein>
    <submittedName>
        <fullName evidence="7">Tetratricopeptide repeat protein</fullName>
    </submittedName>
</protein>
<dbReference type="PRINTS" id="PR00364">
    <property type="entry name" value="DISEASERSIST"/>
</dbReference>
<dbReference type="SMART" id="SM00862">
    <property type="entry name" value="Trans_reg_C"/>
    <property type="match status" value="1"/>
</dbReference>
<proteinExistence type="inferred from homology"/>
<dbReference type="Pfam" id="PF00486">
    <property type="entry name" value="Trans_reg_C"/>
    <property type="match status" value="1"/>
</dbReference>
<dbReference type="SMART" id="SM01043">
    <property type="entry name" value="BTAD"/>
    <property type="match status" value="1"/>
</dbReference>
<dbReference type="InterPro" id="IPR002182">
    <property type="entry name" value="NB-ARC"/>
</dbReference>
<dbReference type="Gene3D" id="3.40.50.300">
    <property type="entry name" value="P-loop containing nucleotide triphosphate hydrolases"/>
    <property type="match status" value="1"/>
</dbReference>
<dbReference type="Proteomes" id="UP001521150">
    <property type="component" value="Unassembled WGS sequence"/>
</dbReference>
<dbReference type="Gene3D" id="1.10.10.10">
    <property type="entry name" value="Winged helix-like DNA-binding domain superfamily/Winged helix DNA-binding domain"/>
    <property type="match status" value="1"/>
</dbReference>
<dbReference type="InterPro" id="IPR027417">
    <property type="entry name" value="P-loop_NTPase"/>
</dbReference>
<dbReference type="InterPro" id="IPR003593">
    <property type="entry name" value="AAA+_ATPase"/>
</dbReference>
<dbReference type="SUPFAM" id="SSF48452">
    <property type="entry name" value="TPR-like"/>
    <property type="match status" value="3"/>
</dbReference>
<dbReference type="SMART" id="SM00382">
    <property type="entry name" value="AAA"/>
    <property type="match status" value="1"/>
</dbReference>
<reference evidence="7 8" key="1">
    <citation type="submission" date="2021-12" db="EMBL/GenBank/DDBJ databases">
        <title>Genome sequence of Kibdelosporangium philippinense ATCC 49844.</title>
        <authorList>
            <person name="Fedorov E.A."/>
            <person name="Omeragic M."/>
            <person name="Shalygina K.F."/>
            <person name="Maclea K.S."/>
        </authorList>
    </citation>
    <scope>NUCLEOTIDE SEQUENCE [LARGE SCALE GENOMIC DNA]</scope>
    <source>
        <strain evidence="7 8">ATCC 49844</strain>
    </source>
</reference>
<comment type="caution">
    <text evidence="7">The sequence shown here is derived from an EMBL/GenBank/DDBJ whole genome shotgun (WGS) entry which is preliminary data.</text>
</comment>
<evidence type="ECO:0000256" key="3">
    <source>
        <dbReference type="ARBA" id="ARBA00023125"/>
    </source>
</evidence>
<dbReference type="InterPro" id="IPR019734">
    <property type="entry name" value="TPR_rpt"/>
</dbReference>
<dbReference type="CDD" id="cd15831">
    <property type="entry name" value="BTAD"/>
    <property type="match status" value="1"/>
</dbReference>
<dbReference type="SUPFAM" id="SSF46894">
    <property type="entry name" value="C-terminal effector domain of the bipartite response regulators"/>
    <property type="match status" value="1"/>
</dbReference>
<sequence length="958" mass="104885">MRFRVLGPLEVLENAEWQRLGAAKPRLMLAVLLIEANRVVSRDRMADHLWDERPPQTVGNQIHGYAARLRRLLGADRLITQPPGYRLYVEPQDTDLGQFTALAERGRKALGAGDPEAATEALSKALGLWRGTAFEDVPAIPLVAAEVQRLAELRIAAVEDLAQARLDRGEHAQVVTELAEEIAQRPLRERLRELHMLALYRSGRQAEALTAYAELRAALADELGIDPGEPVKQLHERILRSDPTLAPQSHAATVPVHQLPADIPDFSGRAEQLAYVLDTLKSRQDNGPPPIVVMAGGPGVGKSSLAVHAAHTASEGFPDGQIYLELAGTSNQPRDPAVMVAEVLGALGVPGALIPSSLPARASLYRSVLAGRSLLLLLDDAADSSQLRPLLPPTGRCAVMITTRRQLGDLPGARHVELDVLSPAAANRMFTTIVGRDRVDAEPVHADAIVRACGYLPLAIRIVGGKLAGRAHWPLRMLRERLEDESRRLDELRTGDLGVRASFDLSLRTLPADAVQAFAMIGLLGAQSVPAWVLDPLLDRHDTDEILDVLLDANLIRLTGTDALGQPRYRLHDLLRAYAVEAAAAYPEVEAALIRHLATRLWLAEQAAEGLPPGLLRPIPGTSPRRALPKTLTQRLISDPMAWFEGERAAMLEAVALAAERGLDELAWELAAAMVPYYDLRSLHQDWERSHRLALTACTANNPRGTAVLHNGLAQVQIYRDEFDAATDNLRQSLHLAQQAGDRRGEALAIAGQATVARVLGHHDDALNKATRALEIVTTARDRHIEAALRNGIAVIHLAAGRTEDARTWFRDALELSRELDDVHREAVVLREMSQLHRNLGATASALDCLHRAQAIFEQLHDQRCLAYTLLRIGHIQAQQQEPTRTTKTLTRAAGLFEGVGDRADEARCWQLLGELDAEQDDHAAARTHLGRALELWQTFGADPQASAVRQQLHRLSN</sequence>